<keyword evidence="7" id="KW-1185">Reference proteome</keyword>
<proteinExistence type="predicted"/>
<feature type="compositionally biased region" description="Basic and acidic residues" evidence="5">
    <location>
        <begin position="323"/>
        <end position="334"/>
    </location>
</feature>
<dbReference type="GO" id="GO:0003887">
    <property type="term" value="F:DNA-directed DNA polymerase activity"/>
    <property type="evidence" value="ECO:0007669"/>
    <property type="project" value="TreeGrafter"/>
</dbReference>
<feature type="compositionally biased region" description="Basic and acidic residues" evidence="5">
    <location>
        <begin position="213"/>
        <end position="233"/>
    </location>
</feature>
<feature type="compositionally biased region" description="Basic residues" evidence="5">
    <location>
        <begin position="610"/>
        <end position="619"/>
    </location>
</feature>
<feature type="compositionally biased region" description="Low complexity" evidence="5">
    <location>
        <begin position="304"/>
        <end position="322"/>
    </location>
</feature>
<feature type="region of interest" description="Disordered" evidence="5">
    <location>
        <begin position="78"/>
        <end position="105"/>
    </location>
</feature>
<evidence type="ECO:0000256" key="5">
    <source>
        <dbReference type="SAM" id="MobiDB-lite"/>
    </source>
</evidence>
<dbReference type="EMBL" id="KE504133">
    <property type="protein sequence ID" value="EPT02713.1"/>
    <property type="molecule type" value="Genomic_DNA"/>
</dbReference>
<dbReference type="InterPro" id="IPR041913">
    <property type="entry name" value="POLD3_sf"/>
</dbReference>
<comment type="subcellular location">
    <subcellularLocation>
        <location evidence="1">Nucleus</location>
    </subcellularLocation>
</comment>
<feature type="compositionally biased region" description="Basic and acidic residues" evidence="5">
    <location>
        <begin position="582"/>
        <end position="609"/>
    </location>
</feature>
<keyword evidence="4" id="KW-0539">Nucleus</keyword>
<feature type="compositionally biased region" description="Acidic residues" evidence="5">
    <location>
        <begin position="484"/>
        <end position="508"/>
    </location>
</feature>
<feature type="compositionally biased region" description="Basic and acidic residues" evidence="5">
    <location>
        <begin position="370"/>
        <end position="382"/>
    </location>
</feature>
<dbReference type="Proteomes" id="UP000015241">
    <property type="component" value="Unassembled WGS sequence"/>
</dbReference>
<feature type="compositionally biased region" description="Low complexity" evidence="5">
    <location>
        <begin position="357"/>
        <end position="368"/>
    </location>
</feature>
<dbReference type="GO" id="GO:0006271">
    <property type="term" value="P:DNA strand elongation involved in DNA replication"/>
    <property type="evidence" value="ECO:0007669"/>
    <property type="project" value="TreeGrafter"/>
</dbReference>
<dbReference type="STRING" id="743788.S8EDX4"/>
<evidence type="ECO:0000313" key="7">
    <source>
        <dbReference type="Proteomes" id="UP000015241"/>
    </source>
</evidence>
<dbReference type="OrthoDB" id="514823at2759"/>
<dbReference type="GO" id="GO:1904161">
    <property type="term" value="P:DNA synthesis involved in UV-damage excision repair"/>
    <property type="evidence" value="ECO:0007669"/>
    <property type="project" value="TreeGrafter"/>
</dbReference>
<feature type="compositionally biased region" description="Basic residues" evidence="5">
    <location>
        <begin position="514"/>
        <end position="523"/>
    </location>
</feature>
<protein>
    <recommendedName>
        <fullName evidence="2">DNA polymerase delta subunit 3</fullName>
    </recommendedName>
</protein>
<dbReference type="InterPro" id="IPR019038">
    <property type="entry name" value="POLD3"/>
</dbReference>
<dbReference type="Pfam" id="PF09507">
    <property type="entry name" value="CDC27"/>
    <property type="match status" value="2"/>
</dbReference>
<feature type="compositionally biased region" description="Acidic residues" evidence="5">
    <location>
        <begin position="92"/>
        <end position="103"/>
    </location>
</feature>
<evidence type="ECO:0000256" key="1">
    <source>
        <dbReference type="ARBA" id="ARBA00004123"/>
    </source>
</evidence>
<accession>S8EDX4</accession>
<name>S8EDX4_FOMSC</name>
<feature type="region of interest" description="Disordered" evidence="5">
    <location>
        <begin position="183"/>
        <end position="635"/>
    </location>
</feature>
<feature type="compositionally biased region" description="Polar residues" evidence="5">
    <location>
        <begin position="625"/>
        <end position="635"/>
    </location>
</feature>
<evidence type="ECO:0000313" key="6">
    <source>
        <dbReference type="EMBL" id="EPT02713.1"/>
    </source>
</evidence>
<dbReference type="Gene3D" id="3.90.1030.20">
    <property type="entry name" value="DNA polymerase delta, p66 (Cdc27) subunit, wHTH domain"/>
    <property type="match status" value="1"/>
</dbReference>
<reference evidence="6 7" key="1">
    <citation type="journal article" date="2012" name="Science">
        <title>The Paleozoic origin of enzymatic lignin decomposition reconstructed from 31 fungal genomes.</title>
        <authorList>
            <person name="Floudas D."/>
            <person name="Binder M."/>
            <person name="Riley R."/>
            <person name="Barry K."/>
            <person name="Blanchette R.A."/>
            <person name="Henrissat B."/>
            <person name="Martinez A.T."/>
            <person name="Otillar R."/>
            <person name="Spatafora J.W."/>
            <person name="Yadav J.S."/>
            <person name="Aerts A."/>
            <person name="Benoit I."/>
            <person name="Boyd A."/>
            <person name="Carlson A."/>
            <person name="Copeland A."/>
            <person name="Coutinho P.M."/>
            <person name="de Vries R.P."/>
            <person name="Ferreira P."/>
            <person name="Findley K."/>
            <person name="Foster B."/>
            <person name="Gaskell J."/>
            <person name="Glotzer D."/>
            <person name="Gorecki P."/>
            <person name="Heitman J."/>
            <person name="Hesse C."/>
            <person name="Hori C."/>
            <person name="Igarashi K."/>
            <person name="Jurgens J.A."/>
            <person name="Kallen N."/>
            <person name="Kersten P."/>
            <person name="Kohler A."/>
            <person name="Kuees U."/>
            <person name="Kumar T.K.A."/>
            <person name="Kuo A."/>
            <person name="LaButti K."/>
            <person name="Larrondo L.F."/>
            <person name="Lindquist E."/>
            <person name="Ling A."/>
            <person name="Lombard V."/>
            <person name="Lucas S."/>
            <person name="Lundell T."/>
            <person name="Martin R."/>
            <person name="McLaughlin D.J."/>
            <person name="Morgenstern I."/>
            <person name="Morin E."/>
            <person name="Murat C."/>
            <person name="Nagy L.G."/>
            <person name="Nolan M."/>
            <person name="Ohm R.A."/>
            <person name="Patyshakuliyeva A."/>
            <person name="Rokas A."/>
            <person name="Ruiz-Duenas F.J."/>
            <person name="Sabat G."/>
            <person name="Salamov A."/>
            <person name="Samejima M."/>
            <person name="Schmutz J."/>
            <person name="Slot J.C."/>
            <person name="St John F."/>
            <person name="Stenlid J."/>
            <person name="Sun H."/>
            <person name="Sun S."/>
            <person name="Syed K."/>
            <person name="Tsang A."/>
            <person name="Wiebenga A."/>
            <person name="Young D."/>
            <person name="Pisabarro A."/>
            <person name="Eastwood D.C."/>
            <person name="Martin F."/>
            <person name="Cullen D."/>
            <person name="Grigoriev I.V."/>
            <person name="Hibbett D.S."/>
        </authorList>
    </citation>
    <scope>NUCLEOTIDE SEQUENCE</scope>
    <source>
        <strain evidence="7">FP-58527</strain>
    </source>
</reference>
<dbReference type="InParanoid" id="S8EDX4"/>
<dbReference type="HOGENOM" id="CLU_023879_0_0_1"/>
<dbReference type="PANTHER" id="PTHR17598">
    <property type="entry name" value="DNA POLYMERASE DELTA SUBUNIT 3"/>
    <property type="match status" value="1"/>
</dbReference>
<feature type="compositionally biased region" description="Basic and acidic residues" evidence="5">
    <location>
        <begin position="248"/>
        <end position="298"/>
    </location>
</feature>
<gene>
    <name evidence="6" type="ORF">FOMPIDRAFT_1047451</name>
</gene>
<feature type="compositionally biased region" description="Basic residues" evidence="5">
    <location>
        <begin position="532"/>
        <end position="542"/>
    </location>
</feature>
<evidence type="ECO:0000256" key="4">
    <source>
        <dbReference type="ARBA" id="ARBA00023242"/>
    </source>
</evidence>
<dbReference type="PANTHER" id="PTHR17598:SF13">
    <property type="entry name" value="DNA POLYMERASE DELTA SUBUNIT 3"/>
    <property type="match status" value="1"/>
</dbReference>
<keyword evidence="3" id="KW-0235">DNA replication</keyword>
<dbReference type="eggNOG" id="ENOG502QPSW">
    <property type="taxonomic scope" value="Eukaryota"/>
</dbReference>
<dbReference type="GO" id="GO:0006297">
    <property type="term" value="P:nucleotide-excision repair, DNA gap filling"/>
    <property type="evidence" value="ECO:0007669"/>
    <property type="project" value="TreeGrafter"/>
</dbReference>
<evidence type="ECO:0000256" key="2">
    <source>
        <dbReference type="ARBA" id="ARBA00017589"/>
    </source>
</evidence>
<organism evidence="6 7">
    <name type="scientific">Fomitopsis schrenkii</name>
    <name type="common">Brown rot fungus</name>
    <dbReference type="NCBI Taxonomy" id="2126942"/>
    <lineage>
        <taxon>Eukaryota</taxon>
        <taxon>Fungi</taxon>
        <taxon>Dikarya</taxon>
        <taxon>Basidiomycota</taxon>
        <taxon>Agaricomycotina</taxon>
        <taxon>Agaricomycetes</taxon>
        <taxon>Polyporales</taxon>
        <taxon>Fomitopsis</taxon>
    </lineage>
</organism>
<evidence type="ECO:0000256" key="3">
    <source>
        <dbReference type="ARBA" id="ARBA00022705"/>
    </source>
</evidence>
<sequence>MEQPISDYLTKQVQLDRNVVTYRSLSRQFNIHVNAAKNNLAAFYAASHSSPDSVYATYMLTGEAAPSNRQTLRLSQDEMDVDMDGPTASEEAREEQEGDEPDSEPVPLIRVLLVGEDDLENAKAQFHRIFSQVVYSLSPAHLIDASLICSPSEKVHEADAKLKADASALLGRLVGPHVHIGKPVAVAPPSAKEPEVAAPAPRDEPKPATNTVKTEKQDDKPKFKLRTKEDKPNLKPKLSGFLNWGKAKQKDDDVQEKEKGDVKAQTEKGKEKAKAKDESAKAENDEVKQEKSKAEKARSKPGVKKSPVSSPEAEAKASSPEADSSKRNKPEEKRGVKRKSTLPTSSDEEEVPRKKSPVVPSKKSPIVSMGKEKVSPKDEKPSTSRSSTAKPAARRKPTRVLVSDSDEEEQARIPTPPPVAAPAKRGKPKRVIIDSDTDESDDGARPSKAKAKGKARPAAVSKSLQAMMDIDDDEVIKASRADSDVDTELGEEEVPPETQTEDFVEDSEPERAKQRPKKKKQQKKPVPVGRNGLKKRRVLRTRTKTDEKGYMVTEDYSSYESVDEEEPEEPVKAKGKGKKGKKAADEHEGKDAVETKAASKDDGKVEKPVKKPIKARKSIVKGQGSLMNFFNSKPK</sequence>
<dbReference type="GO" id="GO:0043625">
    <property type="term" value="C:delta DNA polymerase complex"/>
    <property type="evidence" value="ECO:0007669"/>
    <property type="project" value="InterPro"/>
</dbReference>
<dbReference type="AlphaFoldDB" id="S8EDX4"/>